<dbReference type="AlphaFoldDB" id="A0A5S6Q787"/>
<reference evidence="3" key="1">
    <citation type="submission" date="2019-12" db="UniProtKB">
        <authorList>
            <consortium name="WormBaseParasite"/>
        </authorList>
    </citation>
    <scope>IDENTIFICATION</scope>
</reference>
<name>A0A5S6Q787_TRIMR</name>
<protein>
    <submittedName>
        <fullName evidence="3">Uncharacterized protein</fullName>
    </submittedName>
</protein>
<dbReference type="WBParaSite" id="TMUE_1000003074.1">
    <property type="protein sequence ID" value="TMUE_1000003074.1"/>
    <property type="gene ID" value="WBGene00298601"/>
</dbReference>
<evidence type="ECO:0000256" key="1">
    <source>
        <dbReference type="SAM" id="MobiDB-lite"/>
    </source>
</evidence>
<evidence type="ECO:0000313" key="3">
    <source>
        <dbReference type="WBParaSite" id="TMUE_1000003074.1"/>
    </source>
</evidence>
<accession>A0A5S6Q787</accession>
<dbReference type="Proteomes" id="UP000046395">
    <property type="component" value="Unassembled WGS sequence"/>
</dbReference>
<evidence type="ECO:0000313" key="2">
    <source>
        <dbReference type="Proteomes" id="UP000046395"/>
    </source>
</evidence>
<proteinExistence type="predicted"/>
<organism evidence="2 3">
    <name type="scientific">Trichuris muris</name>
    <name type="common">Mouse whipworm</name>
    <dbReference type="NCBI Taxonomy" id="70415"/>
    <lineage>
        <taxon>Eukaryota</taxon>
        <taxon>Metazoa</taxon>
        <taxon>Ecdysozoa</taxon>
        <taxon>Nematoda</taxon>
        <taxon>Enoplea</taxon>
        <taxon>Dorylaimia</taxon>
        <taxon>Trichinellida</taxon>
        <taxon>Trichuridae</taxon>
        <taxon>Trichuris</taxon>
    </lineage>
</organism>
<sequence>MPKLYTSPRDVGKQRSPLGRRSSLNVKERGNGKQRFLNANGPQRDGNEAAKAGQTLTSAARKSVGTMRKIFTRPTVCRRSAGKTGLLFTRSDAVVLLVHHSPFGGASKEKASAHQVRTKATWTVGVELATTRERCKRPDKQVLHVDSIQRRRVGDDGRLMTILATPWGFDVAAKWPTEITSTW</sequence>
<keyword evidence="2" id="KW-1185">Reference proteome</keyword>
<feature type="region of interest" description="Disordered" evidence="1">
    <location>
        <begin position="1"/>
        <end position="48"/>
    </location>
</feature>